<keyword evidence="1" id="KW-0732">Signal</keyword>
<dbReference type="OrthoDB" id="425936at2759"/>
<feature type="signal peptide" evidence="1">
    <location>
        <begin position="1"/>
        <end position="21"/>
    </location>
</feature>
<feature type="chain" id="PRO_5039909687" evidence="1">
    <location>
        <begin position="22"/>
        <end position="604"/>
    </location>
</feature>
<organism evidence="3 4">
    <name type="scientific">Branchiostoma floridae</name>
    <name type="common">Florida lancelet</name>
    <name type="synonym">Amphioxus</name>
    <dbReference type="NCBI Taxonomy" id="7739"/>
    <lineage>
        <taxon>Eukaryota</taxon>
        <taxon>Metazoa</taxon>
        <taxon>Chordata</taxon>
        <taxon>Cephalochordata</taxon>
        <taxon>Leptocardii</taxon>
        <taxon>Amphioxiformes</taxon>
        <taxon>Branchiostomatidae</taxon>
        <taxon>Branchiostoma</taxon>
    </lineage>
</organism>
<feature type="domain" description="Choice-of-anchor I" evidence="2">
    <location>
        <begin position="140"/>
        <end position="571"/>
    </location>
</feature>
<accession>A0A9J7KB74</accession>
<dbReference type="Gene3D" id="2.130.10.10">
    <property type="entry name" value="YVTN repeat-like/Quinoprotein amine dehydrogenase"/>
    <property type="match status" value="1"/>
</dbReference>
<sequence>MSTSMFWSAFLVMVVIPSAWSAVTLRQVSSVYLPHGFEFDGTPLYAMGDHGAVEQITYDARNHHIYTVGDATILNIIDIRYPSAPRVVFRQYLPGRATDIDSCGNYIAVALQAEPITRPGTVAIYEMYDPVNNDLRLIHTIQVGPLPDMLKFTKDCRKLVTCNEGEPANTESGDIVDPEGSATIIEFRSGFLANEIEPIVRTATFHKFEQHAYRYQAKGLRWLFPEVTHGPENNTGVTRFSLSQSLEPEYLAFSHNETKAYVVLQENNAIAVLDMETASFEEIYPLGSKYWGTASLDTSDEDGGINLREWPIYSMFQPDGMKSFTHRDRHYILTANEGDNKKIQIGGERFTDIVKGRDIMKDSLLGADFTSTRVKRALSDETELACTHFSTFDGKDRWNHEKFSALHAFGGRGFSVWDAEDLSLVWDSGDDAERMISNYHPDIFNSYYKESALDKDIRKNFDKTSCKKGPETEAVAIGSVGDQTVLFVANERSSTIMLYTLPDTDLISPVFQSIYWPGKLTGTWREAYESRTVGDVDPEDLRFVSSEDSPNGRPLLLVAGTVSGTVSVYEVYDDTDVTASAGLVLPGILTTYLTAIALTVYTVQ</sequence>
<dbReference type="RefSeq" id="XP_035663816.1">
    <property type="nucleotide sequence ID" value="XM_035807923.1"/>
</dbReference>
<evidence type="ECO:0000256" key="1">
    <source>
        <dbReference type="SAM" id="SignalP"/>
    </source>
</evidence>
<protein>
    <submittedName>
        <fullName evidence="4">Mesenchyme-specific cell surface glycoprotein-like</fullName>
    </submittedName>
</protein>
<dbReference type="GeneID" id="118407446"/>
<dbReference type="SUPFAM" id="SSF50969">
    <property type="entry name" value="YVTN repeat-like/Quinoprotein amine dehydrogenase"/>
    <property type="match status" value="1"/>
</dbReference>
<name>A0A9J7KB74_BRAFL</name>
<dbReference type="InterPro" id="IPR052956">
    <property type="entry name" value="Mesenchyme-surface_protein"/>
</dbReference>
<dbReference type="AlphaFoldDB" id="A0A9J7KB74"/>
<evidence type="ECO:0000313" key="4">
    <source>
        <dbReference type="RefSeq" id="XP_035663816.1"/>
    </source>
</evidence>
<dbReference type="Proteomes" id="UP000001554">
    <property type="component" value="Unplaced"/>
</dbReference>
<dbReference type="PANTHER" id="PTHR46928:SF1">
    <property type="entry name" value="MESENCHYME-SPECIFIC CELL SURFACE GLYCOPROTEIN"/>
    <property type="match status" value="1"/>
</dbReference>
<reference evidence="4" key="1">
    <citation type="submission" date="2025-08" db="UniProtKB">
        <authorList>
            <consortium name="RefSeq"/>
        </authorList>
    </citation>
    <scope>IDENTIFICATION</scope>
    <source>
        <strain evidence="4">S238N-H82</strain>
        <tissue evidence="4">Testes</tissue>
    </source>
</reference>
<dbReference type="InterPro" id="IPR011044">
    <property type="entry name" value="Quino_amine_DH_bsu"/>
</dbReference>
<gene>
    <name evidence="4" type="primary">LOC118407446</name>
</gene>
<dbReference type="SUPFAM" id="SSF69322">
    <property type="entry name" value="Tricorn protease domain 2"/>
    <property type="match status" value="1"/>
</dbReference>
<proteinExistence type="predicted"/>
<evidence type="ECO:0000259" key="2">
    <source>
        <dbReference type="Pfam" id="PF22494"/>
    </source>
</evidence>
<dbReference type="InterPro" id="IPR055188">
    <property type="entry name" value="Choice_anch_I"/>
</dbReference>
<dbReference type="PANTHER" id="PTHR46928">
    <property type="entry name" value="MESENCHYME-SPECIFIC CELL SURFACE GLYCOPROTEIN"/>
    <property type="match status" value="1"/>
</dbReference>
<keyword evidence="3" id="KW-1185">Reference proteome</keyword>
<evidence type="ECO:0000313" key="3">
    <source>
        <dbReference type="Proteomes" id="UP000001554"/>
    </source>
</evidence>
<dbReference type="NCBIfam" id="NF038117">
    <property type="entry name" value="choice_anch_I"/>
    <property type="match status" value="1"/>
</dbReference>
<dbReference type="Pfam" id="PF22494">
    <property type="entry name" value="choice_anch_I"/>
    <property type="match status" value="1"/>
</dbReference>
<dbReference type="InterPro" id="IPR015943">
    <property type="entry name" value="WD40/YVTN_repeat-like_dom_sf"/>
</dbReference>
<dbReference type="KEGG" id="bfo:118407446"/>
<dbReference type="OMA" id="ARSFTIW"/>